<feature type="transmembrane region" description="Helical" evidence="7">
    <location>
        <begin position="328"/>
        <end position="346"/>
    </location>
</feature>
<proteinExistence type="predicted"/>
<keyword evidence="4 7" id="KW-0812">Transmembrane</keyword>
<feature type="transmembrane region" description="Helical" evidence="7">
    <location>
        <begin position="209"/>
        <end position="237"/>
    </location>
</feature>
<accession>A0A9C7GB92</accession>
<organism evidence="8 9">
    <name type="scientific">Pseudoneobacillus rhizosphaerae</name>
    <dbReference type="NCBI Taxonomy" id="2880968"/>
    <lineage>
        <taxon>Bacteria</taxon>
        <taxon>Bacillati</taxon>
        <taxon>Bacillota</taxon>
        <taxon>Bacilli</taxon>
        <taxon>Bacillales</taxon>
        <taxon>Bacillaceae</taxon>
        <taxon>Pseudoneobacillus</taxon>
    </lineage>
</organism>
<dbReference type="RefSeq" id="WP_230497266.1">
    <property type="nucleotide sequence ID" value="NZ_CAKJTG010000015.1"/>
</dbReference>
<evidence type="ECO:0000256" key="7">
    <source>
        <dbReference type="SAM" id="Phobius"/>
    </source>
</evidence>
<dbReference type="PANTHER" id="PTHR42865:SF7">
    <property type="entry name" value="PROTON_GLUTAMATE-ASPARTATE SYMPORTER"/>
    <property type="match status" value="1"/>
</dbReference>
<sequence length="417" mass="44953">MEKVKKILVNTTVMTLVAMVLGAIFGIIFGETMGEFKFIGNIWLDLIKMIIIPLVFCLMITAIADQEDAVSLGRISIRTLVFYVITTLFATIIGISAAMILKPGLGISLEGLTAVDVSKPAELTAQTFITSLFSNNIFGTFSSGNVIQTLVIAILLGVAVLKMKNKEHKEFVLKGFRSINDVIFLYINMVIKLAPVGVFFLLADTFGLYGFSIFTSVAGFIGTFWVGIILLMLLVYGSSLWMFARMNVFTFLKKSMPVWMFTLASCSSSASVPVVIKSAKEDFNVPDGIAKFGLTLGSQINSGGSAILYPAVLIFISQLYGIELEFSTFISMAIVATLLCTTSGGVPGGGIVMMLVIVETFGMPVEVVGIIAGFYRFIDMGTTTSNVLGDLVGTICVSKWEERTIANNKAKASNLAS</sequence>
<evidence type="ECO:0000313" key="9">
    <source>
        <dbReference type="Proteomes" id="UP000789845"/>
    </source>
</evidence>
<feature type="transmembrane region" description="Helical" evidence="7">
    <location>
        <begin position="258"/>
        <end position="276"/>
    </location>
</feature>
<keyword evidence="5 7" id="KW-1133">Transmembrane helix</keyword>
<keyword evidence="3" id="KW-1003">Cell membrane</keyword>
<dbReference type="GO" id="GO:0005886">
    <property type="term" value="C:plasma membrane"/>
    <property type="evidence" value="ECO:0007669"/>
    <property type="project" value="UniProtKB-SubCell"/>
</dbReference>
<keyword evidence="2" id="KW-0813">Transport</keyword>
<dbReference type="Gene3D" id="1.10.3860.10">
    <property type="entry name" value="Sodium:dicarboxylate symporter"/>
    <property type="match status" value="1"/>
</dbReference>
<reference evidence="8" key="1">
    <citation type="submission" date="2021-10" db="EMBL/GenBank/DDBJ databases">
        <authorList>
            <person name="Criscuolo A."/>
        </authorList>
    </citation>
    <scope>NUCLEOTIDE SEQUENCE</scope>
    <source>
        <strain evidence="8">CIP111885</strain>
    </source>
</reference>
<feature type="transmembrane region" description="Helical" evidence="7">
    <location>
        <begin position="352"/>
        <end position="375"/>
    </location>
</feature>
<dbReference type="InterPro" id="IPR036458">
    <property type="entry name" value="Na:dicarbo_symporter_sf"/>
</dbReference>
<evidence type="ECO:0000256" key="5">
    <source>
        <dbReference type="ARBA" id="ARBA00022989"/>
    </source>
</evidence>
<comment type="caution">
    <text evidence="8">The sequence shown here is derived from an EMBL/GenBank/DDBJ whole genome shotgun (WGS) entry which is preliminary data.</text>
</comment>
<gene>
    <name evidence="8" type="primary">gltP</name>
    <name evidence="8" type="ORF">NEOCIP111885_02744</name>
</gene>
<keyword evidence="6 7" id="KW-0472">Membrane</keyword>
<feature type="transmembrane region" description="Helical" evidence="7">
    <location>
        <begin position="182"/>
        <end position="203"/>
    </location>
</feature>
<dbReference type="Pfam" id="PF00375">
    <property type="entry name" value="SDF"/>
    <property type="match status" value="1"/>
</dbReference>
<name>A0A9C7GB92_9BACI</name>
<dbReference type="InterPro" id="IPR001991">
    <property type="entry name" value="Na-dicarboxylate_symporter"/>
</dbReference>
<protein>
    <submittedName>
        <fullName evidence="8">Proton/glutamate-aspartate symporter</fullName>
    </submittedName>
</protein>
<evidence type="ECO:0000313" key="8">
    <source>
        <dbReference type="EMBL" id="CAG9609025.1"/>
    </source>
</evidence>
<feature type="transmembrane region" description="Helical" evidence="7">
    <location>
        <begin position="137"/>
        <end position="161"/>
    </location>
</feature>
<feature type="transmembrane region" description="Helical" evidence="7">
    <location>
        <begin position="80"/>
        <end position="101"/>
    </location>
</feature>
<dbReference type="EMBL" id="CAKJTG010000015">
    <property type="protein sequence ID" value="CAG9609025.1"/>
    <property type="molecule type" value="Genomic_DNA"/>
</dbReference>
<feature type="transmembrane region" description="Helical" evidence="7">
    <location>
        <begin position="42"/>
        <end position="64"/>
    </location>
</feature>
<evidence type="ECO:0000256" key="6">
    <source>
        <dbReference type="ARBA" id="ARBA00023136"/>
    </source>
</evidence>
<evidence type="ECO:0000256" key="2">
    <source>
        <dbReference type="ARBA" id="ARBA00022448"/>
    </source>
</evidence>
<dbReference type="Proteomes" id="UP000789845">
    <property type="component" value="Unassembled WGS sequence"/>
</dbReference>
<comment type="subcellular location">
    <subcellularLocation>
        <location evidence="1">Cell membrane</location>
        <topology evidence="1">Multi-pass membrane protein</topology>
    </subcellularLocation>
</comment>
<feature type="transmembrane region" description="Helical" evidence="7">
    <location>
        <begin position="7"/>
        <end position="30"/>
    </location>
</feature>
<keyword evidence="9" id="KW-1185">Reference proteome</keyword>
<evidence type="ECO:0000256" key="4">
    <source>
        <dbReference type="ARBA" id="ARBA00022692"/>
    </source>
</evidence>
<evidence type="ECO:0000256" key="3">
    <source>
        <dbReference type="ARBA" id="ARBA00022475"/>
    </source>
</evidence>
<dbReference type="GO" id="GO:0015293">
    <property type="term" value="F:symporter activity"/>
    <property type="evidence" value="ECO:0007669"/>
    <property type="project" value="UniProtKB-KW"/>
</dbReference>
<dbReference type="PRINTS" id="PR00173">
    <property type="entry name" value="EDTRNSPORT"/>
</dbReference>
<feature type="transmembrane region" description="Helical" evidence="7">
    <location>
        <begin position="296"/>
        <end position="316"/>
    </location>
</feature>
<dbReference type="PANTHER" id="PTHR42865">
    <property type="entry name" value="PROTON/GLUTAMATE-ASPARTATE SYMPORTER"/>
    <property type="match status" value="1"/>
</dbReference>
<dbReference type="SUPFAM" id="SSF118215">
    <property type="entry name" value="Proton glutamate symport protein"/>
    <property type="match status" value="1"/>
</dbReference>
<dbReference type="AlphaFoldDB" id="A0A9C7GB92"/>
<evidence type="ECO:0000256" key="1">
    <source>
        <dbReference type="ARBA" id="ARBA00004651"/>
    </source>
</evidence>